<accession>A0A023FT65</accession>
<dbReference type="SUPFAM" id="SSF50814">
    <property type="entry name" value="Lipocalins"/>
    <property type="match status" value="1"/>
</dbReference>
<evidence type="ECO:0000256" key="1">
    <source>
        <dbReference type="SAM" id="SignalP"/>
    </source>
</evidence>
<reference evidence="2" key="1">
    <citation type="submission" date="2014-03" db="EMBL/GenBank/DDBJ databases">
        <title>The sialotranscriptome of Amblyomma triste, Amblyomma parvum and Amblyomma cajennense ticks, uncovered by 454-based RNA-seq.</title>
        <authorList>
            <person name="Garcia G.R."/>
            <person name="Gardinassi L.G."/>
            <person name="Ribeiro J.M."/>
            <person name="Anatrielo E."/>
            <person name="Ferreira B.R."/>
            <person name="Moreira H.N."/>
            <person name="Mafra C."/>
            <person name="Olegario M.M."/>
            <person name="Szabo P.J."/>
            <person name="Miranda-Santos I.K."/>
            <person name="Maruyama S.R."/>
        </authorList>
    </citation>
    <scope>NUCLEOTIDE SEQUENCE</scope>
    <source>
        <strain evidence="2">Araguapaz</strain>
        <tissue evidence="2">Salivary glands</tissue>
    </source>
</reference>
<dbReference type="AlphaFoldDB" id="A0A023FT65"/>
<dbReference type="Gene3D" id="2.40.128.20">
    <property type="match status" value="1"/>
</dbReference>
<organism evidence="2">
    <name type="scientific">Amblyomma parvum</name>
    <name type="common">South American tick</name>
    <dbReference type="NCBI Taxonomy" id="251391"/>
    <lineage>
        <taxon>Eukaryota</taxon>
        <taxon>Metazoa</taxon>
        <taxon>Ecdysozoa</taxon>
        <taxon>Arthropoda</taxon>
        <taxon>Chelicerata</taxon>
        <taxon>Arachnida</taxon>
        <taxon>Acari</taxon>
        <taxon>Parasitiformes</taxon>
        <taxon>Ixodida</taxon>
        <taxon>Ixodoidea</taxon>
        <taxon>Ixodidae</taxon>
        <taxon>Amblyomminae</taxon>
        <taxon>Amblyomma</taxon>
    </lineage>
</organism>
<dbReference type="InterPro" id="IPR002970">
    <property type="entry name" value="Tick_his-bd"/>
</dbReference>
<sequence length="202" mass="23316">MPVFDTTLMLFFLSLPLNGISSEAEKTRSPVSGWNFTQENVQLNLNKTNIDTSHSPNATNCTSVNTLWKNESDHTAFEMLKSYMKNTSTWFHVNETFHFYNQSGIYDYMNATGHTGGPAGAYQFLFTDDNCTVVQVLSILFETHERAIDENYTYLDERNETLCHQWVKNGTMVSEDCDNFFMQNCDNTTVYRDYDYNCTKLP</sequence>
<feature type="signal peptide" evidence="1">
    <location>
        <begin position="1"/>
        <end position="24"/>
    </location>
</feature>
<feature type="chain" id="PRO_5001515512" evidence="1">
    <location>
        <begin position="25"/>
        <end position="202"/>
    </location>
</feature>
<name>A0A023FT65_AMBPA</name>
<dbReference type="GO" id="GO:0043176">
    <property type="term" value="F:amine binding"/>
    <property type="evidence" value="ECO:0007669"/>
    <property type="project" value="InterPro"/>
</dbReference>
<dbReference type="GO" id="GO:0030682">
    <property type="term" value="P:symbiont-mediated perturbation of host defenses"/>
    <property type="evidence" value="ECO:0007669"/>
    <property type="project" value="InterPro"/>
</dbReference>
<proteinExistence type="evidence at transcript level"/>
<dbReference type="InterPro" id="IPR012674">
    <property type="entry name" value="Calycin"/>
</dbReference>
<evidence type="ECO:0000313" key="2">
    <source>
        <dbReference type="EMBL" id="JAC24862.1"/>
    </source>
</evidence>
<keyword evidence="1" id="KW-0732">Signal</keyword>
<dbReference type="EMBL" id="GBBL01002458">
    <property type="protein sequence ID" value="JAC24862.1"/>
    <property type="molecule type" value="mRNA"/>
</dbReference>
<protein>
    <submittedName>
        <fullName evidence="2">Putative lipocalin-6 1</fullName>
    </submittedName>
</protein>
<dbReference type="Pfam" id="PF02098">
    <property type="entry name" value="His_binding"/>
    <property type="match status" value="1"/>
</dbReference>